<evidence type="ECO:0000256" key="1">
    <source>
        <dbReference type="SAM" id="SignalP"/>
    </source>
</evidence>
<protein>
    <recommendedName>
        <fullName evidence="2">MSP domain-containing protein</fullName>
    </recommendedName>
</protein>
<dbReference type="InterPro" id="IPR000535">
    <property type="entry name" value="MSP_dom"/>
</dbReference>
<dbReference type="AlphaFoldDB" id="A0AAN9B0Y0"/>
<organism evidence="3 4">
    <name type="scientific">Littorina saxatilis</name>
    <dbReference type="NCBI Taxonomy" id="31220"/>
    <lineage>
        <taxon>Eukaryota</taxon>
        <taxon>Metazoa</taxon>
        <taxon>Spiralia</taxon>
        <taxon>Lophotrochozoa</taxon>
        <taxon>Mollusca</taxon>
        <taxon>Gastropoda</taxon>
        <taxon>Caenogastropoda</taxon>
        <taxon>Littorinimorpha</taxon>
        <taxon>Littorinoidea</taxon>
        <taxon>Littorinidae</taxon>
        <taxon>Littorina</taxon>
    </lineage>
</organism>
<evidence type="ECO:0000313" key="4">
    <source>
        <dbReference type="Proteomes" id="UP001374579"/>
    </source>
</evidence>
<gene>
    <name evidence="3" type="ORF">V1264_004110</name>
</gene>
<reference evidence="3 4" key="1">
    <citation type="submission" date="2024-02" db="EMBL/GenBank/DDBJ databases">
        <title>Chromosome-scale genome assembly of the rough periwinkle Littorina saxatilis.</title>
        <authorList>
            <person name="De Jode A."/>
            <person name="Faria R."/>
            <person name="Formenti G."/>
            <person name="Sims Y."/>
            <person name="Smith T.P."/>
            <person name="Tracey A."/>
            <person name="Wood J.M.D."/>
            <person name="Zagrodzka Z.B."/>
            <person name="Johannesson K."/>
            <person name="Butlin R.K."/>
            <person name="Leder E.H."/>
        </authorList>
    </citation>
    <scope>NUCLEOTIDE SEQUENCE [LARGE SCALE GENOMIC DNA]</scope>
    <source>
        <strain evidence="3">Snail1</strain>
        <tissue evidence="3">Muscle</tissue>
    </source>
</reference>
<feature type="signal peptide" evidence="1">
    <location>
        <begin position="1"/>
        <end position="20"/>
    </location>
</feature>
<sequence length="473" mass="50949">MKHVVFFLVCFLTKETLVQSAGSAPTNTDVKMATYLGDGSTKNINTGLGSAVDKAGNVYVVGSGQYNFGLHPSGDASKSGYILKLSASNLHPNKIVRMGSQVTAIITRDTSSGTMIMAQSDLGVGVLDGNLQQKFVAAANCSVKDCIADLGRDGTLAVLKRQSRKIEVYNSHGLLTAEKTLGSNHYMEIAVDPVDKRIVLGYFWQANTHHIPVQIPCIISFDHSLKNEVWKAYCEGGDEAYTSQNMADSRVNHIYFSDLDNKLYFAGYTDGGNSVFRYNALDIAKNGGSLHGLHTMDSSMKPAYDKYTNTYNFHGAHTLSFLARLNAKTGASEKGLFVITRLPNGQGNSVSTNDVAVGHGGTVVASQHSWSFLENRETQTVNGHQTAGYGGGDGVLLVISPDFTKRLVWTQFHKTKGHSTGVTVAANSVNGKTRVAFIAKSMDAELIQVNPLHGTGHAHTTATDQYLLVVMDV</sequence>
<keyword evidence="4" id="KW-1185">Reference proteome</keyword>
<evidence type="ECO:0000259" key="2">
    <source>
        <dbReference type="PROSITE" id="PS50202"/>
    </source>
</evidence>
<dbReference type="SUPFAM" id="SSF63829">
    <property type="entry name" value="Calcium-dependent phosphotriesterase"/>
    <property type="match status" value="1"/>
</dbReference>
<dbReference type="Proteomes" id="UP001374579">
    <property type="component" value="Unassembled WGS sequence"/>
</dbReference>
<feature type="domain" description="MSP" evidence="2">
    <location>
        <begin position="396"/>
        <end position="473"/>
    </location>
</feature>
<dbReference type="PROSITE" id="PS50202">
    <property type="entry name" value="MSP"/>
    <property type="match status" value="1"/>
</dbReference>
<dbReference type="EMBL" id="JBAMIC010000013">
    <property type="protein sequence ID" value="KAK7097080.1"/>
    <property type="molecule type" value="Genomic_DNA"/>
</dbReference>
<comment type="caution">
    <text evidence="3">The sequence shown here is derived from an EMBL/GenBank/DDBJ whole genome shotgun (WGS) entry which is preliminary data.</text>
</comment>
<feature type="chain" id="PRO_5043009514" description="MSP domain-containing protein" evidence="1">
    <location>
        <begin position="21"/>
        <end position="473"/>
    </location>
</feature>
<keyword evidence="1" id="KW-0732">Signal</keyword>
<accession>A0AAN9B0Y0</accession>
<evidence type="ECO:0000313" key="3">
    <source>
        <dbReference type="EMBL" id="KAK7097080.1"/>
    </source>
</evidence>
<proteinExistence type="predicted"/>
<name>A0AAN9B0Y0_9CAEN</name>